<reference evidence="2" key="1">
    <citation type="submission" date="2020-09" db="EMBL/GenBank/DDBJ databases">
        <title>A novel bacterium of genus Bacillus, isolated from South China Sea.</title>
        <authorList>
            <person name="Huang H."/>
            <person name="Mo K."/>
            <person name="Hu Y."/>
        </authorList>
    </citation>
    <scope>NUCLEOTIDE SEQUENCE</scope>
    <source>
        <strain evidence="2">IB182487</strain>
    </source>
</reference>
<accession>A0A926ND92</accession>
<evidence type="ECO:0000313" key="3">
    <source>
        <dbReference type="Proteomes" id="UP000626844"/>
    </source>
</evidence>
<sequence length="194" mass="22896">MEIQQIFKELPILETDRLLLRKLRREDAEDIFQYASKEEVARNVTWDAHLTLSDTEEYLDFAFAQYEGSSVAPWGIELKETNSLIGTIDFVNWHPKHKKAEIGYVLSPFYWNKGLTTEAANKIIEYGFINMDLIRIQARCFSTNKASEKVMKKIGMMFEGVERQALYTKGQHRDVMVYSILREEYERNEKRKRL</sequence>
<dbReference type="PROSITE" id="PS51186">
    <property type="entry name" value="GNAT"/>
    <property type="match status" value="1"/>
</dbReference>
<dbReference type="PANTHER" id="PTHR43792">
    <property type="entry name" value="GNAT FAMILY, PUTATIVE (AFU_ORTHOLOGUE AFUA_3G00765)-RELATED-RELATED"/>
    <property type="match status" value="1"/>
</dbReference>
<dbReference type="PANTHER" id="PTHR43792:SF9">
    <property type="entry name" value="RIBOSOMAL-PROTEIN-ALANINE ACETYLTRANSFERASE"/>
    <property type="match status" value="1"/>
</dbReference>
<proteinExistence type="predicted"/>
<dbReference type="InterPro" id="IPR051531">
    <property type="entry name" value="N-acetyltransferase"/>
</dbReference>
<organism evidence="2 3">
    <name type="scientific">Metabacillus arenae</name>
    <dbReference type="NCBI Taxonomy" id="2771434"/>
    <lineage>
        <taxon>Bacteria</taxon>
        <taxon>Bacillati</taxon>
        <taxon>Bacillota</taxon>
        <taxon>Bacilli</taxon>
        <taxon>Bacillales</taxon>
        <taxon>Bacillaceae</taxon>
        <taxon>Metabacillus</taxon>
    </lineage>
</organism>
<dbReference type="AlphaFoldDB" id="A0A926ND92"/>
<dbReference type="GO" id="GO:0005737">
    <property type="term" value="C:cytoplasm"/>
    <property type="evidence" value="ECO:0007669"/>
    <property type="project" value="TreeGrafter"/>
</dbReference>
<evidence type="ECO:0000313" key="2">
    <source>
        <dbReference type="EMBL" id="MBD1378720.1"/>
    </source>
</evidence>
<name>A0A926ND92_9BACI</name>
<protein>
    <submittedName>
        <fullName evidence="2">GNAT family N-acetyltransferase</fullName>
    </submittedName>
</protein>
<dbReference type="GO" id="GO:0008999">
    <property type="term" value="F:protein-N-terminal-alanine acetyltransferase activity"/>
    <property type="evidence" value="ECO:0007669"/>
    <property type="project" value="TreeGrafter"/>
</dbReference>
<comment type="caution">
    <text evidence="2">The sequence shown here is derived from an EMBL/GenBank/DDBJ whole genome shotgun (WGS) entry which is preliminary data.</text>
</comment>
<dbReference type="EMBL" id="JACXAI010000001">
    <property type="protein sequence ID" value="MBD1378720.1"/>
    <property type="molecule type" value="Genomic_DNA"/>
</dbReference>
<dbReference type="Proteomes" id="UP000626844">
    <property type="component" value="Unassembled WGS sequence"/>
</dbReference>
<dbReference type="SUPFAM" id="SSF55729">
    <property type="entry name" value="Acyl-CoA N-acyltransferases (Nat)"/>
    <property type="match status" value="1"/>
</dbReference>
<evidence type="ECO:0000259" key="1">
    <source>
        <dbReference type="PROSITE" id="PS51186"/>
    </source>
</evidence>
<keyword evidence="3" id="KW-1185">Reference proteome</keyword>
<feature type="domain" description="N-acetyltransferase" evidence="1">
    <location>
        <begin position="18"/>
        <end position="184"/>
    </location>
</feature>
<gene>
    <name evidence="2" type="ORF">IC621_00620</name>
</gene>
<dbReference type="InterPro" id="IPR000182">
    <property type="entry name" value="GNAT_dom"/>
</dbReference>
<dbReference type="Gene3D" id="3.40.630.30">
    <property type="match status" value="1"/>
</dbReference>
<dbReference type="Pfam" id="PF13302">
    <property type="entry name" value="Acetyltransf_3"/>
    <property type="match status" value="1"/>
</dbReference>
<dbReference type="InterPro" id="IPR016181">
    <property type="entry name" value="Acyl_CoA_acyltransferase"/>
</dbReference>
<dbReference type="RefSeq" id="WP_191154719.1">
    <property type="nucleotide sequence ID" value="NZ_JACXAI010000001.1"/>
</dbReference>